<sequence>MTRFLAQLRRADLQNSPEAMLVPLALGIVVIVATALAHVIGG</sequence>
<evidence type="ECO:0000313" key="3">
    <source>
        <dbReference type="Proteomes" id="UP000553888"/>
    </source>
</evidence>
<gene>
    <name evidence="2" type="ORF">BJ979_001686</name>
</gene>
<dbReference type="RefSeq" id="WP_281360918.1">
    <property type="nucleotide sequence ID" value="NZ_JACBZY010000001.1"/>
</dbReference>
<accession>A0A852YCK6</accession>
<name>A0A852YCK6_9MICO</name>
<dbReference type="Proteomes" id="UP000553888">
    <property type="component" value="Unassembled WGS sequence"/>
</dbReference>
<keyword evidence="3" id="KW-1185">Reference proteome</keyword>
<organism evidence="2 3">
    <name type="scientific">Schumannella luteola</name>
    <dbReference type="NCBI Taxonomy" id="472059"/>
    <lineage>
        <taxon>Bacteria</taxon>
        <taxon>Bacillati</taxon>
        <taxon>Actinomycetota</taxon>
        <taxon>Actinomycetes</taxon>
        <taxon>Micrococcales</taxon>
        <taxon>Microbacteriaceae</taxon>
        <taxon>Schumannella</taxon>
    </lineage>
</organism>
<proteinExistence type="predicted"/>
<evidence type="ECO:0000256" key="1">
    <source>
        <dbReference type="SAM" id="Phobius"/>
    </source>
</evidence>
<keyword evidence="1" id="KW-0472">Membrane</keyword>
<protein>
    <submittedName>
        <fullName evidence="2">Uncharacterized protein</fullName>
    </submittedName>
</protein>
<comment type="caution">
    <text evidence="2">The sequence shown here is derived from an EMBL/GenBank/DDBJ whole genome shotgun (WGS) entry which is preliminary data.</text>
</comment>
<keyword evidence="1" id="KW-0812">Transmembrane</keyword>
<dbReference type="EMBL" id="JACBZY010000001">
    <property type="protein sequence ID" value="NYG99060.1"/>
    <property type="molecule type" value="Genomic_DNA"/>
</dbReference>
<reference evidence="2 3" key="1">
    <citation type="submission" date="2020-07" db="EMBL/GenBank/DDBJ databases">
        <title>Sequencing the genomes of 1000 actinobacteria strains.</title>
        <authorList>
            <person name="Klenk H.-P."/>
        </authorList>
    </citation>
    <scope>NUCLEOTIDE SEQUENCE [LARGE SCALE GENOMIC DNA]</scope>
    <source>
        <strain evidence="2 3">DSM 23141</strain>
    </source>
</reference>
<feature type="transmembrane region" description="Helical" evidence="1">
    <location>
        <begin position="21"/>
        <end position="40"/>
    </location>
</feature>
<dbReference type="AlphaFoldDB" id="A0A852YCK6"/>
<evidence type="ECO:0000313" key="2">
    <source>
        <dbReference type="EMBL" id="NYG99060.1"/>
    </source>
</evidence>
<keyword evidence="1" id="KW-1133">Transmembrane helix</keyword>